<accession>A0A812YHS9</accession>
<proteinExistence type="inferred from homology"/>
<evidence type="ECO:0000313" key="3">
    <source>
        <dbReference type="Proteomes" id="UP000649617"/>
    </source>
</evidence>
<comment type="similarity">
    <text evidence="1">Belongs to the asaB hydroxylase/desaturase family.</text>
</comment>
<dbReference type="Proteomes" id="UP000649617">
    <property type="component" value="Unassembled WGS sequence"/>
</dbReference>
<name>A0A812YHS9_SYMPI</name>
<dbReference type="NCBIfam" id="NF041278">
    <property type="entry name" value="CmcJ_NvfI_EfuI"/>
    <property type="match status" value="1"/>
</dbReference>
<evidence type="ECO:0000313" key="2">
    <source>
        <dbReference type="EMBL" id="CAE7776198.1"/>
    </source>
</evidence>
<dbReference type="GO" id="GO:0016491">
    <property type="term" value="F:oxidoreductase activity"/>
    <property type="evidence" value="ECO:0007669"/>
    <property type="project" value="InterPro"/>
</dbReference>
<gene>
    <name evidence="2" type="primary">R2</name>
    <name evidence="2" type="ORF">SPIL2461_LOCUS22981</name>
</gene>
<keyword evidence="3" id="KW-1185">Reference proteome</keyword>
<reference evidence="2" key="1">
    <citation type="submission" date="2021-02" db="EMBL/GenBank/DDBJ databases">
        <authorList>
            <person name="Dougan E. K."/>
            <person name="Rhodes N."/>
            <person name="Thang M."/>
            <person name="Chan C."/>
        </authorList>
    </citation>
    <scope>NUCLEOTIDE SEQUENCE</scope>
</reference>
<comment type="caution">
    <text evidence="2">The sequence shown here is derived from an EMBL/GenBank/DDBJ whole genome shotgun (WGS) entry which is preliminary data.</text>
</comment>
<dbReference type="EMBL" id="CAJNIZ010047804">
    <property type="protein sequence ID" value="CAE7776198.1"/>
    <property type="molecule type" value="Genomic_DNA"/>
</dbReference>
<dbReference type="PANTHER" id="PTHR34598:SF3">
    <property type="entry name" value="OXIDOREDUCTASE AN1597"/>
    <property type="match status" value="1"/>
</dbReference>
<dbReference type="OrthoDB" id="1732691at2759"/>
<organism evidence="2 3">
    <name type="scientific">Symbiodinium pilosum</name>
    <name type="common">Dinoflagellate</name>
    <dbReference type="NCBI Taxonomy" id="2952"/>
    <lineage>
        <taxon>Eukaryota</taxon>
        <taxon>Sar</taxon>
        <taxon>Alveolata</taxon>
        <taxon>Dinophyceae</taxon>
        <taxon>Suessiales</taxon>
        <taxon>Symbiodiniaceae</taxon>
        <taxon>Symbiodinium</taxon>
    </lineage>
</organism>
<protein>
    <submittedName>
        <fullName evidence="2">R2 protein</fullName>
    </submittedName>
</protein>
<dbReference type="AlphaFoldDB" id="A0A812YHS9"/>
<evidence type="ECO:0000256" key="1">
    <source>
        <dbReference type="ARBA" id="ARBA00023604"/>
    </source>
</evidence>
<dbReference type="PANTHER" id="PTHR34598">
    <property type="entry name" value="BLL6449 PROTEIN"/>
    <property type="match status" value="1"/>
</dbReference>
<sequence>MSETVPLTGFLKADVQVTPQSKPTYDYSFMTGGLLSCFTYFCLPPCSSTCLTTFRNMSKLEANKPVEVADARKKQAEDGLNERDFFNKHGFVLLKHQTRMTAEDWLTSTAVPSAKKPLEKKPGEPSAVRDIYAQEIEPVIRELLPNANDIFFPASALRRGPGGPNTHYGVGVHQDYGLHPEDMKSGYKTGGTDSYEDFLEKLKREDTAGFSILNFWRPVLPMAGPVKSLPLALCDPSTVEAKDCLPIEVHGFVPGGQQSLILRFRKDQKWYYYPNMTTDEVLVFRAFHYERDVKVPNRHIRTVFHAAFNHPATSPQDEKRCSSEYRVGVWLK</sequence>
<dbReference type="InterPro" id="IPR044053">
    <property type="entry name" value="AsaB-like"/>
</dbReference>